<evidence type="ECO:0000313" key="8">
    <source>
        <dbReference type="EMBL" id="NHN90048.1"/>
    </source>
</evidence>
<dbReference type="Gene3D" id="3.90.380.10">
    <property type="entry name" value="Naphthalene 1,2-dioxygenase Alpha Subunit, Chain A, domain 1"/>
    <property type="match status" value="1"/>
</dbReference>
<keyword evidence="9" id="KW-1185">Reference proteome</keyword>
<keyword evidence="3" id="KW-0479">Metal-binding</keyword>
<evidence type="ECO:0000256" key="6">
    <source>
        <dbReference type="ARBA" id="ARBA00023014"/>
    </source>
</evidence>
<dbReference type="PANTHER" id="PTHR43756:SF5">
    <property type="entry name" value="CHOLINE MONOOXYGENASE, CHLOROPLASTIC"/>
    <property type="match status" value="1"/>
</dbReference>
<protein>
    <submittedName>
        <fullName evidence="8">Rieske 2Fe-2S domain-containing protein</fullName>
    </submittedName>
</protein>
<dbReference type="InterPro" id="IPR036922">
    <property type="entry name" value="Rieske_2Fe-2S_sf"/>
</dbReference>
<feature type="domain" description="Rieske" evidence="7">
    <location>
        <begin position="46"/>
        <end position="151"/>
    </location>
</feature>
<evidence type="ECO:0000256" key="1">
    <source>
        <dbReference type="ARBA" id="ARBA00001962"/>
    </source>
</evidence>
<reference evidence="8 9" key="1">
    <citation type="journal article" date="2020" name="Int. J. Syst. Evol. Microbiol.">
        <title>Novel acetic acid bacteria from cider fermentations: Acetobacter conturbans sp. nov. and Acetobacter fallax sp. nov.</title>
        <authorList>
            <person name="Sombolestani A.S."/>
            <person name="Cleenwerck I."/>
            <person name="Cnockaert M."/>
            <person name="Borremans W."/>
            <person name="Wieme A.D."/>
            <person name="De Vuyst L."/>
            <person name="Vandamme P."/>
        </authorList>
    </citation>
    <scope>NUCLEOTIDE SEQUENCE [LARGE SCALE GENOMIC DNA]</scope>
    <source>
        <strain evidence="8 9">LMG 1627</strain>
    </source>
</reference>
<dbReference type="CDD" id="cd03469">
    <property type="entry name" value="Rieske_RO_Alpha_N"/>
    <property type="match status" value="1"/>
</dbReference>
<keyword evidence="2" id="KW-0001">2Fe-2S</keyword>
<keyword evidence="5" id="KW-0408">Iron</keyword>
<dbReference type="InterPro" id="IPR015879">
    <property type="entry name" value="Ring_hydroxy_dOase_asu_C_dom"/>
</dbReference>
<evidence type="ECO:0000259" key="7">
    <source>
        <dbReference type="PROSITE" id="PS51296"/>
    </source>
</evidence>
<keyword evidence="4" id="KW-0560">Oxidoreductase</keyword>
<dbReference type="SUPFAM" id="SSF55961">
    <property type="entry name" value="Bet v1-like"/>
    <property type="match status" value="1"/>
</dbReference>
<evidence type="ECO:0000256" key="5">
    <source>
        <dbReference type="ARBA" id="ARBA00023004"/>
    </source>
</evidence>
<proteinExistence type="predicted"/>
<dbReference type="EMBL" id="WOSY01000027">
    <property type="protein sequence ID" value="NHN90048.1"/>
    <property type="molecule type" value="Genomic_DNA"/>
</dbReference>
<accession>A0ABX0K6P6</accession>
<dbReference type="InterPro" id="IPR001663">
    <property type="entry name" value="Rng_hydr_dOase-A"/>
</dbReference>
<dbReference type="Pfam" id="PF00355">
    <property type="entry name" value="Rieske"/>
    <property type="match status" value="1"/>
</dbReference>
<organism evidence="8 9">
    <name type="scientific">Acetobacter conturbans</name>
    <dbReference type="NCBI Taxonomy" id="1737472"/>
    <lineage>
        <taxon>Bacteria</taxon>
        <taxon>Pseudomonadati</taxon>
        <taxon>Pseudomonadota</taxon>
        <taxon>Alphaproteobacteria</taxon>
        <taxon>Acetobacterales</taxon>
        <taxon>Acetobacteraceae</taxon>
        <taxon>Acetobacter</taxon>
    </lineage>
</organism>
<comment type="caution">
    <text evidence="8">The sequence shown here is derived from an EMBL/GenBank/DDBJ whole genome shotgun (WGS) entry which is preliminary data.</text>
</comment>
<dbReference type="Gene3D" id="2.102.10.10">
    <property type="entry name" value="Rieske [2Fe-2S] iron-sulphur domain"/>
    <property type="match status" value="1"/>
</dbReference>
<keyword evidence="6" id="KW-0411">Iron-sulfur</keyword>
<gene>
    <name evidence="8" type="ORF">GOB81_15735</name>
</gene>
<dbReference type="Pfam" id="PF00848">
    <property type="entry name" value="Ring_hydroxyl_A"/>
    <property type="match status" value="1"/>
</dbReference>
<name>A0ABX0K6P6_9PROT</name>
<dbReference type="Proteomes" id="UP000631653">
    <property type="component" value="Unassembled WGS sequence"/>
</dbReference>
<sequence>MTERSLPSISDLIRQRQERHTPPAGFYNREDLFNVDINVFFHNQWIFVGIECDIPESGDVYAVDIGDTGILLVRDDSGKPQAYYNTCRHRGARLVPAGKSIVGKLVCPYHQWTYELDGALVEAPHMGGDLNRECFSLRSVALRSVSGLLYVCLAEKPPEDVVDLIEIMEPRLLPYELGETKIAFEMEIVEEGNWKLVIENNRECYHCAVTHPELCSSFIDLDFGFDPEFLLADDRHRASEHEARYADQTALWEREGLPSAAVEHLVGHATNFRTQRLMMAGTGESQTMDTRAACRLPLGRMSLTGVGDIHLWGHNCWHHFMRDHAICSTVLPLARDKTLVRTKWLVHKDAVEGVDYDLANLISVWKATNEQDAALVKLAQEGINNRGYQSGPYSRFTEKQLDHFMIWYVDRLTAYGY</sequence>
<evidence type="ECO:0000256" key="3">
    <source>
        <dbReference type="ARBA" id="ARBA00022723"/>
    </source>
</evidence>
<evidence type="ECO:0000256" key="2">
    <source>
        <dbReference type="ARBA" id="ARBA00022714"/>
    </source>
</evidence>
<comment type="cofactor">
    <cofactor evidence="1">
        <name>Fe cation</name>
        <dbReference type="ChEBI" id="CHEBI:24875"/>
    </cofactor>
</comment>
<dbReference type="RefSeq" id="WP_173571266.1">
    <property type="nucleotide sequence ID" value="NZ_WOSY01000027.1"/>
</dbReference>
<dbReference type="InterPro" id="IPR017941">
    <property type="entry name" value="Rieske_2Fe-2S"/>
</dbReference>
<dbReference type="PRINTS" id="PR00090">
    <property type="entry name" value="RNGDIOXGNASE"/>
</dbReference>
<evidence type="ECO:0000313" key="9">
    <source>
        <dbReference type="Proteomes" id="UP000631653"/>
    </source>
</evidence>
<dbReference type="CDD" id="cd08884">
    <property type="entry name" value="RHO_alpha_C_GbcA-like"/>
    <property type="match status" value="1"/>
</dbReference>
<evidence type="ECO:0000256" key="4">
    <source>
        <dbReference type="ARBA" id="ARBA00023002"/>
    </source>
</evidence>
<dbReference type="SUPFAM" id="SSF50022">
    <property type="entry name" value="ISP domain"/>
    <property type="match status" value="1"/>
</dbReference>
<dbReference type="PROSITE" id="PS51296">
    <property type="entry name" value="RIESKE"/>
    <property type="match status" value="1"/>
</dbReference>
<dbReference type="PANTHER" id="PTHR43756">
    <property type="entry name" value="CHOLINE MONOOXYGENASE, CHLOROPLASTIC"/>
    <property type="match status" value="1"/>
</dbReference>